<reference evidence="3 4" key="1">
    <citation type="submission" date="2018-08" db="EMBL/GenBank/DDBJ databases">
        <title>A genome reference for cultivated species of the human gut microbiota.</title>
        <authorList>
            <person name="Zou Y."/>
            <person name="Xue W."/>
            <person name="Luo G."/>
        </authorList>
    </citation>
    <scope>NUCLEOTIDE SEQUENCE [LARGE SCALE GENOMIC DNA]</scope>
    <source>
        <strain evidence="3 4">AF12-50</strain>
    </source>
</reference>
<dbReference type="PANTHER" id="PTHR34580:SF9">
    <property type="entry name" value="SLL5097 PROTEIN"/>
    <property type="match status" value="1"/>
</dbReference>
<dbReference type="PROSITE" id="PS52050">
    <property type="entry name" value="WYL"/>
    <property type="match status" value="1"/>
</dbReference>
<sequence length="337" mass="39875">MPKTKNPIIRYLALDKCFRDTRKRYYMRDLVKACQDALYEHNGSSVEERTVRQDIKDMMREIPYAAPIEKHMDGHEAWYRYSDCNYSIRNLPLTQDEMNLLTDVVQMLHRFSGLPKFDWMNEIFVRFEDSFQLNGNTGNAVSFAQNENLKGLNFFRKLFEAIVAKKVINVRYAKFGQEPVNREIHPYLLKQYNNRWFLIGMEPKVKAFIPIMVLPLDRIQDVEELDSIVYQEYEGLDINDYFKDVVGVSVDVQGKKERIVLKLYSSAINYILTKPIHHSQRIIEATNNYYLIELKLIPNYELETIILGYANECEVISPLYLRERVRNRALKIVEMNN</sequence>
<feature type="domain" description="WCX" evidence="2">
    <location>
        <begin position="256"/>
        <end position="332"/>
    </location>
</feature>
<evidence type="ECO:0000313" key="3">
    <source>
        <dbReference type="EMBL" id="RGW39558.1"/>
    </source>
</evidence>
<dbReference type="PANTHER" id="PTHR34580">
    <property type="match status" value="1"/>
</dbReference>
<dbReference type="Pfam" id="PF13280">
    <property type="entry name" value="WYL"/>
    <property type="match status" value="1"/>
</dbReference>
<organism evidence="3 4">
    <name type="scientific">Segatella copri</name>
    <dbReference type="NCBI Taxonomy" id="165179"/>
    <lineage>
        <taxon>Bacteria</taxon>
        <taxon>Pseudomonadati</taxon>
        <taxon>Bacteroidota</taxon>
        <taxon>Bacteroidia</taxon>
        <taxon>Bacteroidales</taxon>
        <taxon>Prevotellaceae</taxon>
        <taxon>Segatella</taxon>
    </lineage>
</organism>
<comment type="caution">
    <text evidence="3">The sequence shown here is derived from an EMBL/GenBank/DDBJ whole genome shotgun (WGS) entry which is preliminary data.</text>
</comment>
<gene>
    <name evidence="3" type="ORF">DWV76_15555</name>
</gene>
<evidence type="ECO:0000259" key="2">
    <source>
        <dbReference type="Pfam" id="PF25583"/>
    </source>
</evidence>
<dbReference type="InterPro" id="IPR026881">
    <property type="entry name" value="WYL_dom"/>
</dbReference>
<dbReference type="RefSeq" id="WP_118066800.1">
    <property type="nucleotide sequence ID" value="NZ_QSAG01000054.1"/>
</dbReference>
<dbReference type="Proteomes" id="UP000283785">
    <property type="component" value="Unassembled WGS sequence"/>
</dbReference>
<dbReference type="AlphaFoldDB" id="A0AA93BEE8"/>
<evidence type="ECO:0000313" key="4">
    <source>
        <dbReference type="Proteomes" id="UP000283785"/>
    </source>
</evidence>
<dbReference type="EMBL" id="QSAG01000054">
    <property type="protein sequence ID" value="RGW39558.1"/>
    <property type="molecule type" value="Genomic_DNA"/>
</dbReference>
<name>A0AA93BEE8_9BACT</name>
<dbReference type="InterPro" id="IPR057727">
    <property type="entry name" value="WCX_dom"/>
</dbReference>
<feature type="domain" description="WYL" evidence="1">
    <location>
        <begin position="154"/>
        <end position="223"/>
    </location>
</feature>
<accession>A0AA93BEE8</accession>
<evidence type="ECO:0000259" key="1">
    <source>
        <dbReference type="Pfam" id="PF13280"/>
    </source>
</evidence>
<proteinExistence type="predicted"/>
<protein>
    <submittedName>
        <fullName evidence="3">WYL domain-containing protein</fullName>
    </submittedName>
</protein>
<dbReference type="Pfam" id="PF25583">
    <property type="entry name" value="WCX"/>
    <property type="match status" value="1"/>
</dbReference>
<dbReference type="InterPro" id="IPR051534">
    <property type="entry name" value="CBASS_pafABC_assoc_protein"/>
</dbReference>